<dbReference type="Proteomes" id="UP000014500">
    <property type="component" value="Unassembled WGS sequence"/>
</dbReference>
<dbReference type="HOGENOM" id="CLU_013871_0_0_1"/>
<keyword evidence="3" id="KW-1185">Reference proteome</keyword>
<organism evidence="2 3">
    <name type="scientific">Strigamia maritima</name>
    <name type="common">European centipede</name>
    <name type="synonym">Geophilus maritimus</name>
    <dbReference type="NCBI Taxonomy" id="126957"/>
    <lineage>
        <taxon>Eukaryota</taxon>
        <taxon>Metazoa</taxon>
        <taxon>Ecdysozoa</taxon>
        <taxon>Arthropoda</taxon>
        <taxon>Myriapoda</taxon>
        <taxon>Chilopoda</taxon>
        <taxon>Pleurostigmophora</taxon>
        <taxon>Geophilomorpha</taxon>
        <taxon>Linotaeniidae</taxon>
        <taxon>Strigamia</taxon>
    </lineage>
</organism>
<dbReference type="EMBL" id="JH432161">
    <property type="status" value="NOT_ANNOTATED_CDS"/>
    <property type="molecule type" value="Genomic_DNA"/>
</dbReference>
<keyword evidence="1" id="KW-0732">Signal</keyword>
<dbReference type="AlphaFoldDB" id="T1JFF9"/>
<protein>
    <submittedName>
        <fullName evidence="2">Uncharacterized protein</fullName>
    </submittedName>
</protein>
<dbReference type="OMA" id="RITYQER"/>
<reference evidence="2" key="2">
    <citation type="submission" date="2015-02" db="UniProtKB">
        <authorList>
            <consortium name="EnsemblMetazoa"/>
        </authorList>
    </citation>
    <scope>IDENTIFICATION</scope>
</reference>
<dbReference type="EnsemblMetazoa" id="SMAR012573-RA">
    <property type="protein sequence ID" value="SMAR012573-PA"/>
    <property type="gene ID" value="SMAR012573"/>
</dbReference>
<name>T1JFF9_STRMM</name>
<dbReference type="SUPFAM" id="SSF56112">
    <property type="entry name" value="Protein kinase-like (PK-like)"/>
    <property type="match status" value="1"/>
</dbReference>
<dbReference type="eggNOG" id="ENOG502SAAM">
    <property type="taxonomic scope" value="Eukaryota"/>
</dbReference>
<dbReference type="InterPro" id="IPR011009">
    <property type="entry name" value="Kinase-like_dom_sf"/>
</dbReference>
<accession>T1JFF9</accession>
<dbReference type="PhylomeDB" id="T1JFF9"/>
<reference evidence="3" key="1">
    <citation type="submission" date="2011-05" db="EMBL/GenBank/DDBJ databases">
        <authorList>
            <person name="Richards S.R."/>
            <person name="Qu J."/>
            <person name="Jiang H."/>
            <person name="Jhangiani S.N."/>
            <person name="Agravi P."/>
            <person name="Goodspeed R."/>
            <person name="Gross S."/>
            <person name="Mandapat C."/>
            <person name="Jackson L."/>
            <person name="Mathew T."/>
            <person name="Pu L."/>
            <person name="Thornton R."/>
            <person name="Saada N."/>
            <person name="Wilczek-Boney K.B."/>
            <person name="Lee S."/>
            <person name="Kovar C."/>
            <person name="Wu Y."/>
            <person name="Scherer S.E."/>
            <person name="Worley K.C."/>
            <person name="Muzny D.M."/>
            <person name="Gibbs R."/>
        </authorList>
    </citation>
    <scope>NUCLEOTIDE SEQUENCE</scope>
    <source>
        <strain evidence="3">Brora</strain>
    </source>
</reference>
<dbReference type="STRING" id="126957.T1JFF9"/>
<feature type="chain" id="PRO_5004580265" evidence="1">
    <location>
        <begin position="17"/>
        <end position="289"/>
    </location>
</feature>
<sequence length="289" mass="32706">MLVDGYVLFLYGAVLARQISVQPLIRPIDLMAENAHSELSAVFYALDKSLGELDKYYDVCYDNQSGQGDVQQSIAYFPIVKYTNCVKYNFQLGQMKNIAEAKEYMKITSVLIPQKDSSESGRRAGKRVKMAAVFPILYKAEYDGTNVVIKFTRTYSIDAHKACASRKYAPRVIYYEDNTTYQVVIYEEFMGKPFSKKDHGTNSTVIGNLTAALKVLHDKGFVFGDLRPPNILVNEDSNVNLIDFDWSGKAGVGRYPEVVNSGIPWPEGVNYGRRLEKCHDDEMFSKLFK</sequence>
<proteinExistence type="predicted"/>
<dbReference type="Gene3D" id="1.10.510.10">
    <property type="entry name" value="Transferase(Phosphotransferase) domain 1"/>
    <property type="match status" value="1"/>
</dbReference>
<evidence type="ECO:0000256" key="1">
    <source>
        <dbReference type="SAM" id="SignalP"/>
    </source>
</evidence>
<evidence type="ECO:0000313" key="2">
    <source>
        <dbReference type="EnsemblMetazoa" id="SMAR012573-PA"/>
    </source>
</evidence>
<feature type="signal peptide" evidence="1">
    <location>
        <begin position="1"/>
        <end position="16"/>
    </location>
</feature>
<evidence type="ECO:0000313" key="3">
    <source>
        <dbReference type="Proteomes" id="UP000014500"/>
    </source>
</evidence>